<evidence type="ECO:0000259" key="4">
    <source>
        <dbReference type="PROSITE" id="PS50014"/>
    </source>
</evidence>
<reference evidence="5 6" key="1">
    <citation type="submission" date="2020-10" db="EMBL/GenBank/DDBJ databases">
        <title>The Coptis chinensis genome and diversification of protoberbering-type alkaloids.</title>
        <authorList>
            <person name="Wang B."/>
            <person name="Shu S."/>
            <person name="Song C."/>
            <person name="Liu Y."/>
        </authorList>
    </citation>
    <scope>NUCLEOTIDE SEQUENCE [LARGE SCALE GENOMIC DNA]</scope>
    <source>
        <strain evidence="5">HL-2020</strain>
        <tissue evidence="5">Leaf</tissue>
    </source>
</reference>
<dbReference type="CDD" id="cd04369">
    <property type="entry name" value="Bromodomain"/>
    <property type="match status" value="1"/>
</dbReference>
<dbReference type="PRINTS" id="PR00503">
    <property type="entry name" value="BROMODOMAIN"/>
</dbReference>
<dbReference type="Pfam" id="PF00439">
    <property type="entry name" value="Bromodomain"/>
    <property type="match status" value="1"/>
</dbReference>
<evidence type="ECO:0000313" key="5">
    <source>
        <dbReference type="EMBL" id="KAF9597226.1"/>
    </source>
</evidence>
<keyword evidence="6" id="KW-1185">Reference proteome</keyword>
<keyword evidence="1 2" id="KW-0103">Bromodomain</keyword>
<feature type="region of interest" description="Disordered" evidence="3">
    <location>
        <begin position="1"/>
        <end position="70"/>
    </location>
</feature>
<feature type="compositionally biased region" description="Basic and acidic residues" evidence="3">
    <location>
        <begin position="42"/>
        <end position="57"/>
    </location>
</feature>
<dbReference type="Gene3D" id="1.20.920.10">
    <property type="entry name" value="Bromodomain-like"/>
    <property type="match status" value="1"/>
</dbReference>
<evidence type="ECO:0000256" key="3">
    <source>
        <dbReference type="SAM" id="MobiDB-lite"/>
    </source>
</evidence>
<feature type="region of interest" description="Disordered" evidence="3">
    <location>
        <begin position="97"/>
        <end position="118"/>
    </location>
</feature>
<dbReference type="OrthoDB" id="21449at2759"/>
<dbReference type="PANTHER" id="PTHR22881">
    <property type="entry name" value="BROMODOMAIN CONTAINING PROTEIN"/>
    <property type="match status" value="1"/>
</dbReference>
<dbReference type="SMART" id="SM00297">
    <property type="entry name" value="BROMO"/>
    <property type="match status" value="1"/>
</dbReference>
<dbReference type="InterPro" id="IPR001487">
    <property type="entry name" value="Bromodomain"/>
</dbReference>
<gene>
    <name evidence="5" type="ORF">IFM89_016367</name>
</gene>
<dbReference type="InterPro" id="IPR018359">
    <property type="entry name" value="Bromodomain_CS"/>
</dbReference>
<sequence length="791" mass="87520">MMSGNGPRRRSARILALENTGRGKAQQPTSEEYEALFEDDSEVQKQDGPKPKSEPTKSGKKKRKLRPVNEVLGAQYSTKAKGVLAETVKVAQELQRVENENHLGNNGQPSAERPTSQMPEKRMLWVALEILQRKDTHEIFAVPVDPVEVEGYYEIIKEPMDFMTMKEKIEQGAYKSLEQFEHDVFLIFENAMLFNAQNTIFYRQAQAIDELAKQVIRTLRMNPGNLEHEFLTKKRLGRKPKFETRSLNSTLQTELNTGGRLSRMTSNVASNGTREGQPRSSYRPFKSFLNETESLISEEATCSKSIVHIDKGGMDGYGYKESLLRFVKGMGSTAKKVAQRKIQECIIPPPNTDFQATEKKLRRPQPTTDLNLPGDDGQLESDSGYVAMMVDASKPDAQVSHAKLASQARPLELSASSAREDHISGSTSLPFLATRTSSSSQALSSSIQASSYGVVLAQQASSSIQERRPTSSIQETRQPSLVSLHGESPRASRNYASITFPRAGLLTEGRRANQVLPSFGDYQNRASSSQAVPFLARNQPSSLLRSSPSLAEQIQDILGHNRLSRGVNSSSQPRVSLNSSIGGNETMVTPFLNNTIRTGQTGVYTCAEQDPVAVLAPIWRQPNRQSVETLYPSQGNLLMDAPLPPLKPSYGIFDLGHQNSPAEWSHHNLWSGHNQDNQIVNTSIPTQTPSPGIINSGRVMSPLEWNQQRSRTVQAINNNPSYSQSHANTMTNLWNQTGCVQPEIMWPGSVGSSAASLPPAMGFYGRNVVQNQQLNFDRTLPDNQPDVSLQL</sequence>
<accession>A0A835HC83</accession>
<dbReference type="EMBL" id="JADFTS010000007">
    <property type="protein sequence ID" value="KAF9597226.1"/>
    <property type="molecule type" value="Genomic_DNA"/>
</dbReference>
<dbReference type="PROSITE" id="PS00633">
    <property type="entry name" value="BROMODOMAIN_1"/>
    <property type="match status" value="1"/>
</dbReference>
<feature type="compositionally biased region" description="Polar residues" evidence="3">
    <location>
        <begin position="102"/>
        <end position="118"/>
    </location>
</feature>
<dbReference type="PANTHER" id="PTHR22881:SF26">
    <property type="entry name" value="BROMODOMAIN CONTAINING PROTEIN, EXPRESSED"/>
    <property type="match status" value="1"/>
</dbReference>
<evidence type="ECO:0000313" key="6">
    <source>
        <dbReference type="Proteomes" id="UP000631114"/>
    </source>
</evidence>
<evidence type="ECO:0000256" key="2">
    <source>
        <dbReference type="PROSITE-ProRule" id="PRU00035"/>
    </source>
</evidence>
<protein>
    <recommendedName>
        <fullName evidence="4">Bromo domain-containing protein</fullName>
    </recommendedName>
</protein>
<proteinExistence type="predicted"/>
<feature type="compositionally biased region" description="Acidic residues" evidence="3">
    <location>
        <begin position="31"/>
        <end position="41"/>
    </location>
</feature>
<dbReference type="PROSITE" id="PS50014">
    <property type="entry name" value="BROMODOMAIN_2"/>
    <property type="match status" value="1"/>
</dbReference>
<feature type="compositionally biased region" description="Polar residues" evidence="3">
    <location>
        <begin position="263"/>
        <end position="280"/>
    </location>
</feature>
<dbReference type="InterPro" id="IPR036427">
    <property type="entry name" value="Bromodomain-like_sf"/>
</dbReference>
<organism evidence="5 6">
    <name type="scientific">Coptis chinensis</name>
    <dbReference type="NCBI Taxonomy" id="261450"/>
    <lineage>
        <taxon>Eukaryota</taxon>
        <taxon>Viridiplantae</taxon>
        <taxon>Streptophyta</taxon>
        <taxon>Embryophyta</taxon>
        <taxon>Tracheophyta</taxon>
        <taxon>Spermatophyta</taxon>
        <taxon>Magnoliopsida</taxon>
        <taxon>Ranunculales</taxon>
        <taxon>Ranunculaceae</taxon>
        <taxon>Coptidoideae</taxon>
        <taxon>Coptis</taxon>
    </lineage>
</organism>
<dbReference type="Proteomes" id="UP000631114">
    <property type="component" value="Unassembled WGS sequence"/>
</dbReference>
<dbReference type="AlphaFoldDB" id="A0A835HC83"/>
<feature type="domain" description="Bromo" evidence="4">
    <location>
        <begin position="132"/>
        <end position="202"/>
    </location>
</feature>
<dbReference type="SUPFAM" id="SSF47370">
    <property type="entry name" value="Bromodomain"/>
    <property type="match status" value="1"/>
</dbReference>
<feature type="compositionally biased region" description="Polar residues" evidence="3">
    <location>
        <begin position="463"/>
        <end position="481"/>
    </location>
</feature>
<comment type="caution">
    <text evidence="5">The sequence shown here is derived from an EMBL/GenBank/DDBJ whole genome shotgun (WGS) entry which is preliminary data.</text>
</comment>
<feature type="region of interest" description="Disordered" evidence="3">
    <location>
        <begin position="463"/>
        <end position="488"/>
    </location>
</feature>
<evidence type="ECO:0000256" key="1">
    <source>
        <dbReference type="ARBA" id="ARBA00023117"/>
    </source>
</evidence>
<feature type="region of interest" description="Disordered" evidence="3">
    <location>
        <begin position="253"/>
        <end position="283"/>
    </location>
</feature>
<dbReference type="InterPro" id="IPR051831">
    <property type="entry name" value="Bromodomain_contain_prot"/>
</dbReference>
<name>A0A835HC83_9MAGN</name>